<proteinExistence type="predicted"/>
<keyword evidence="2" id="KW-1185">Reference proteome</keyword>
<dbReference type="Proteomes" id="UP000408482">
    <property type="component" value="Unassembled WGS sequence"/>
</dbReference>
<accession>A0A564W6A6</accession>
<name>A0A564W6A6_9FIRM</name>
<sequence>MAENNMDVLTANRTYKSRIFAMLFSDKNELLKLYNAINGTSYDDPDLLQINTLENAVYMSMQNDVSFIIELGLNLYEHQSTYSPNLPVRYLLYVADVYSDYTKDMNLYGMKAVKLPTPKFVIFYNGQAEQPDRKELKLSELFTVPEEAPSLELKAVMLNINKGHNRKLMETCKTLHDYAEYTSRVREYAAEISLDEAVERAITECISEDILADFLRKNRAEAKKVSIYEYDEERHMRQTREEGVEEGYTKGINQGIEQTAVNLIKARLLTDEQIKEVTGLSQVQLDNLKEDKSN</sequence>
<reference evidence="1 2" key="1">
    <citation type="submission" date="2019-07" db="EMBL/GenBank/DDBJ databases">
        <authorList>
            <person name="Hibberd C M."/>
            <person name="Gehrig L. J."/>
            <person name="Chang H.-W."/>
            <person name="Venkatesh S."/>
        </authorList>
    </citation>
    <scope>NUCLEOTIDE SEQUENCE [LARGE SCALE GENOMIC DNA]</scope>
    <source>
        <strain evidence="1">Blautia_luti_SSTS_Bg7063</strain>
    </source>
</reference>
<evidence type="ECO:0008006" key="3">
    <source>
        <dbReference type="Google" id="ProtNLM"/>
    </source>
</evidence>
<dbReference type="RefSeq" id="WP_144095085.1">
    <property type="nucleotide sequence ID" value="NZ_CABHMX010000009.1"/>
</dbReference>
<organism evidence="1 2">
    <name type="scientific">Blautia luti</name>
    <dbReference type="NCBI Taxonomy" id="89014"/>
    <lineage>
        <taxon>Bacteria</taxon>
        <taxon>Bacillati</taxon>
        <taxon>Bacillota</taxon>
        <taxon>Clostridia</taxon>
        <taxon>Lachnospirales</taxon>
        <taxon>Lachnospiraceae</taxon>
        <taxon>Blautia</taxon>
    </lineage>
</organism>
<dbReference type="EMBL" id="CABHNW010000153">
    <property type="protein sequence ID" value="VUX40416.1"/>
    <property type="molecule type" value="Genomic_DNA"/>
</dbReference>
<evidence type="ECO:0000313" key="2">
    <source>
        <dbReference type="Proteomes" id="UP000408482"/>
    </source>
</evidence>
<protein>
    <recommendedName>
        <fullName evidence="3">Transposase, YhgA-like</fullName>
    </recommendedName>
</protein>
<dbReference type="AlphaFoldDB" id="A0A564W6A6"/>
<evidence type="ECO:0000313" key="1">
    <source>
        <dbReference type="EMBL" id="VUX40416.1"/>
    </source>
</evidence>
<gene>
    <name evidence="1" type="ORF">RSSSTS7063_01018</name>
</gene>